<comment type="caution">
    <text evidence="1">The sequence shown here is derived from an EMBL/GenBank/DDBJ whole genome shotgun (WGS) entry which is preliminary data.</text>
</comment>
<dbReference type="OrthoDB" id="1729737at2759"/>
<proteinExistence type="predicted"/>
<reference evidence="1" key="1">
    <citation type="submission" date="2021-06" db="EMBL/GenBank/DDBJ databases">
        <authorList>
            <person name="Kallberg Y."/>
            <person name="Tangrot J."/>
            <person name="Rosling A."/>
        </authorList>
    </citation>
    <scope>NUCLEOTIDE SEQUENCE</scope>
    <source>
        <strain evidence="1">FL966</strain>
    </source>
</reference>
<sequence length="496" mass="55257">MDKKILGMLKNAIKPPIKDYNITWTDHIIEDSLPIETNTSNKPIISFFSDNTTPPPATQNIFTDIKIQQAPFLIPPIYPGARFIVYCFLEKGVEVCKEIILNASSHDGPMRLSIPLDPVVLQGSKIHTLAARKVIQDLEDGTSFIHKHSKNAGKSIPNSFIREQIVKLGVMYNLASKYTSFLAIDERDNKLVTEAKSLPAQIIVPVIASPACHLISSKFSHSASTSVAHLSTPTQAVRAAQKVYYRPMKKRARAAFSEESFTTHSYNNQDANSSLIASAANPLYLMNSSISYSNCDSSNSFASSIPHNNYDSSNSFASSITYSNCDSSNSFASSIPHNNYDSSNSFASSITYNNYDSSNSFASSITYSNYDSSDSFAPVLPITVKPKTPKIETLYNFLDFQSFNGSFLPSTDFYSWFGKNGFKDFEVIGIENENVLCLALGMAYLEIIMFETFKVECEMCYEKAKKVLKKEVGGDEQKINEILEKVKEWVKNWVDE</sequence>
<gene>
    <name evidence="1" type="ORF">CPELLU_LOCUS14372</name>
</gene>
<keyword evidence="2" id="KW-1185">Reference proteome</keyword>
<protein>
    <submittedName>
        <fullName evidence="1">16547_t:CDS:1</fullName>
    </submittedName>
</protein>
<dbReference type="PANTHER" id="PTHR45737:SF6">
    <property type="entry name" value="VON WILLEBRAND FACTOR A DOMAIN-CONTAINING PROTEIN 5A"/>
    <property type="match status" value="1"/>
</dbReference>
<accession>A0A9N9IQ26</accession>
<organism evidence="1 2">
    <name type="scientific">Cetraspora pellucida</name>
    <dbReference type="NCBI Taxonomy" id="1433469"/>
    <lineage>
        <taxon>Eukaryota</taxon>
        <taxon>Fungi</taxon>
        <taxon>Fungi incertae sedis</taxon>
        <taxon>Mucoromycota</taxon>
        <taxon>Glomeromycotina</taxon>
        <taxon>Glomeromycetes</taxon>
        <taxon>Diversisporales</taxon>
        <taxon>Gigasporaceae</taxon>
        <taxon>Cetraspora</taxon>
    </lineage>
</organism>
<feature type="non-terminal residue" evidence="1">
    <location>
        <position position="496"/>
    </location>
</feature>
<evidence type="ECO:0000313" key="1">
    <source>
        <dbReference type="EMBL" id="CAG8745829.1"/>
    </source>
</evidence>
<dbReference type="AlphaFoldDB" id="A0A9N9IQ26"/>
<dbReference type="Proteomes" id="UP000789759">
    <property type="component" value="Unassembled WGS sequence"/>
</dbReference>
<dbReference type="PANTHER" id="PTHR45737">
    <property type="entry name" value="VON WILLEBRAND FACTOR A DOMAIN-CONTAINING PROTEIN 5A"/>
    <property type="match status" value="1"/>
</dbReference>
<dbReference type="EMBL" id="CAJVQA010016930">
    <property type="protein sequence ID" value="CAG8745829.1"/>
    <property type="molecule type" value="Genomic_DNA"/>
</dbReference>
<evidence type="ECO:0000313" key="2">
    <source>
        <dbReference type="Proteomes" id="UP000789759"/>
    </source>
</evidence>
<name>A0A9N9IQ26_9GLOM</name>